<sequence>MGTMGKQNLARRVAVPAAAVAMVLGLAACEGGDSESKGDGKAADSAPKAMSRADAGKALNAAYKNTSEAKSAKVKMTMSMPEGTPGGGDMEMSGVMGWDPTVLDMTMSGSALQESDPTAPTSSRVIMDGDVMYVDMGAEAAKETDGRRWMKMDLGDLAEQMEKSGEAGGGEMAKAMTGGLENMNQDPAQQIALLMESPNLKHVGPAKVGGEETQHYKGTLSLKEMLDANTAFDTLPEKDRKELVEAMETSGLEGYQTQLWVNDDDLPVKMDVTMETPEGDVRIVQTFSDYGAAAKVEAPAEKDTLDFMDLLKELEGMGAGA</sequence>
<dbReference type="SUPFAM" id="SSF89392">
    <property type="entry name" value="Prokaryotic lipoproteins and lipoprotein localization factors"/>
    <property type="match status" value="1"/>
</dbReference>
<name>A0A8H9HJI4_9ACTN</name>
<dbReference type="Gene3D" id="2.50.20.20">
    <property type="match status" value="1"/>
</dbReference>
<evidence type="ECO:0000313" key="2">
    <source>
        <dbReference type="EMBL" id="GGU62600.1"/>
    </source>
</evidence>
<dbReference type="Proteomes" id="UP000480804">
    <property type="component" value="Unassembled WGS sequence"/>
</dbReference>
<dbReference type="AlphaFoldDB" id="A0A8H9HJI4"/>
<proteinExistence type="predicted"/>
<dbReference type="EMBL" id="BLLO01000030">
    <property type="protein sequence ID" value="GFH80662.1"/>
    <property type="molecule type" value="Genomic_DNA"/>
</dbReference>
<dbReference type="EMBL" id="BMSC01000003">
    <property type="protein sequence ID" value="GGU62600.1"/>
    <property type="molecule type" value="Genomic_DNA"/>
</dbReference>
<reference evidence="1 3" key="2">
    <citation type="submission" date="2020-02" db="EMBL/GenBank/DDBJ databases">
        <title>Whole genome shotgun sequence of Streptomyces gougerotii NBRC 13043.</title>
        <authorList>
            <person name="Ichikawa N."/>
            <person name="Komaki H."/>
            <person name="Tamura T."/>
        </authorList>
    </citation>
    <scope>NUCLEOTIDE SEQUENCE [LARGE SCALE GENOMIC DNA]</scope>
    <source>
        <strain evidence="1 3">NBRC 13043</strain>
    </source>
</reference>
<evidence type="ECO:0000313" key="1">
    <source>
        <dbReference type="EMBL" id="GFH80662.1"/>
    </source>
</evidence>
<accession>A0A8H9HJI4</accession>
<dbReference type="InterPro" id="IPR029046">
    <property type="entry name" value="LolA/LolB/LppX"/>
</dbReference>
<comment type="caution">
    <text evidence="2">The sequence shown here is derived from an EMBL/GenBank/DDBJ whole genome shotgun (WGS) entry which is preliminary data.</text>
</comment>
<dbReference type="PROSITE" id="PS51257">
    <property type="entry name" value="PROKAR_LIPOPROTEIN"/>
    <property type="match status" value="1"/>
</dbReference>
<protein>
    <submittedName>
        <fullName evidence="1 2">Lipoprotein</fullName>
    </submittedName>
</protein>
<dbReference type="Proteomes" id="UP000660975">
    <property type="component" value="Unassembled WGS sequence"/>
</dbReference>
<gene>
    <name evidence="2" type="ORF">GCM10010227_14970</name>
    <name evidence="1" type="ORF">Sgou_53320</name>
</gene>
<keyword evidence="3" id="KW-1185">Reference proteome</keyword>
<reference evidence="2" key="1">
    <citation type="journal article" date="2014" name="Int. J. Syst. Evol. Microbiol.">
        <title>Complete genome sequence of Corynebacterium casei LMG S-19264T (=DSM 44701T), isolated from a smear-ripened cheese.</title>
        <authorList>
            <consortium name="US DOE Joint Genome Institute (JGI-PGF)"/>
            <person name="Walter F."/>
            <person name="Albersmeier A."/>
            <person name="Kalinowski J."/>
            <person name="Ruckert C."/>
        </authorList>
    </citation>
    <scope>NUCLEOTIDE SEQUENCE</scope>
    <source>
        <strain evidence="2">JCM 4136</strain>
    </source>
</reference>
<keyword evidence="2" id="KW-0449">Lipoprotein</keyword>
<evidence type="ECO:0000313" key="4">
    <source>
        <dbReference type="Proteomes" id="UP000660975"/>
    </source>
</evidence>
<evidence type="ECO:0000313" key="3">
    <source>
        <dbReference type="Proteomes" id="UP000480804"/>
    </source>
</evidence>
<reference evidence="2" key="3">
    <citation type="submission" date="2020-09" db="EMBL/GenBank/DDBJ databases">
        <authorList>
            <person name="Sun Q."/>
            <person name="Ohkuma M."/>
        </authorList>
    </citation>
    <scope>NUCLEOTIDE SEQUENCE</scope>
    <source>
        <strain evidence="2">JCM 4136</strain>
    </source>
</reference>
<organism evidence="2 4">
    <name type="scientific">Streptomyces gougerotii</name>
    <dbReference type="NCBI Taxonomy" id="53448"/>
    <lineage>
        <taxon>Bacteria</taxon>
        <taxon>Bacillati</taxon>
        <taxon>Actinomycetota</taxon>
        <taxon>Actinomycetes</taxon>
        <taxon>Kitasatosporales</taxon>
        <taxon>Streptomycetaceae</taxon>
        <taxon>Streptomyces</taxon>
        <taxon>Streptomyces diastaticus group</taxon>
    </lineage>
</organism>